<dbReference type="AlphaFoldDB" id="A0A4R2P679"/>
<keyword evidence="6" id="KW-1185">Reference proteome</keyword>
<sequence>MLIEGKMIGLRQLENSDAEALLDLELRNRDFFKLYTSSRDEDFYTLKGQMDRINNKNKERECDSGCSFGIFALDTGDLIGDITLSEVVRGAIQGCFIGYTLDKGHNGKGYMTEAVRLVVLYAFDALKLHRIEAGVMPHNQRSMRVLEKAGFHKEGIAKKNVKINGRWEDHQVLAIVNEND</sequence>
<dbReference type="Proteomes" id="UP000295416">
    <property type="component" value="Unassembled WGS sequence"/>
</dbReference>
<dbReference type="Gene3D" id="3.40.630.30">
    <property type="match status" value="1"/>
</dbReference>
<evidence type="ECO:0000313" key="5">
    <source>
        <dbReference type="EMBL" id="TCP29728.1"/>
    </source>
</evidence>
<accession>A0A4R2P679</accession>
<organism evidence="5 6">
    <name type="scientific">Scopulibacillus darangshiensis</name>
    <dbReference type="NCBI Taxonomy" id="442528"/>
    <lineage>
        <taxon>Bacteria</taxon>
        <taxon>Bacillati</taxon>
        <taxon>Bacillota</taxon>
        <taxon>Bacilli</taxon>
        <taxon>Bacillales</taxon>
        <taxon>Sporolactobacillaceae</taxon>
        <taxon>Scopulibacillus</taxon>
    </lineage>
</organism>
<protein>
    <submittedName>
        <fullName evidence="5">RimJ/RimL family protein N-acetyltransferase</fullName>
    </submittedName>
</protein>
<dbReference type="SUPFAM" id="SSF55729">
    <property type="entry name" value="Acyl-CoA N-acyltransferases (Nat)"/>
    <property type="match status" value="1"/>
</dbReference>
<keyword evidence="2" id="KW-0012">Acyltransferase</keyword>
<gene>
    <name evidence="5" type="ORF">EV207_10819</name>
</gene>
<dbReference type="RefSeq" id="WP_132745275.1">
    <property type="nucleotide sequence ID" value="NZ_SLXK01000008.1"/>
</dbReference>
<evidence type="ECO:0000259" key="4">
    <source>
        <dbReference type="PROSITE" id="PS51186"/>
    </source>
</evidence>
<dbReference type="FunFam" id="3.40.630.30:FF:000005">
    <property type="entry name" value="Ribosomal protein alanine acetyltransferase"/>
    <property type="match status" value="1"/>
</dbReference>
<feature type="domain" description="N-acetyltransferase" evidence="4">
    <location>
        <begin position="8"/>
        <end position="178"/>
    </location>
</feature>
<reference evidence="5 6" key="1">
    <citation type="submission" date="2019-03" db="EMBL/GenBank/DDBJ databases">
        <title>Genomic Encyclopedia of Type Strains, Phase IV (KMG-IV): sequencing the most valuable type-strain genomes for metagenomic binning, comparative biology and taxonomic classification.</title>
        <authorList>
            <person name="Goeker M."/>
        </authorList>
    </citation>
    <scope>NUCLEOTIDE SEQUENCE [LARGE SCALE GENOMIC DNA]</scope>
    <source>
        <strain evidence="5 6">DSM 19377</strain>
    </source>
</reference>
<dbReference type="InterPro" id="IPR000182">
    <property type="entry name" value="GNAT_dom"/>
</dbReference>
<keyword evidence="1 5" id="KW-0808">Transferase</keyword>
<dbReference type="PANTHER" id="PTHR43792:SF8">
    <property type="entry name" value="[RIBOSOMAL PROTEIN US5]-ALANINE N-ACETYLTRANSFERASE"/>
    <property type="match status" value="1"/>
</dbReference>
<comment type="similarity">
    <text evidence="3">Belongs to the acetyltransferase family. RimJ subfamily.</text>
</comment>
<name>A0A4R2P679_9BACL</name>
<proteinExistence type="inferred from homology"/>
<dbReference type="PROSITE" id="PS51186">
    <property type="entry name" value="GNAT"/>
    <property type="match status" value="1"/>
</dbReference>
<dbReference type="GO" id="GO:0005737">
    <property type="term" value="C:cytoplasm"/>
    <property type="evidence" value="ECO:0007669"/>
    <property type="project" value="TreeGrafter"/>
</dbReference>
<dbReference type="InterPro" id="IPR016181">
    <property type="entry name" value="Acyl_CoA_acyltransferase"/>
</dbReference>
<dbReference type="GO" id="GO:0008999">
    <property type="term" value="F:protein-N-terminal-alanine acetyltransferase activity"/>
    <property type="evidence" value="ECO:0007669"/>
    <property type="project" value="TreeGrafter"/>
</dbReference>
<evidence type="ECO:0000256" key="2">
    <source>
        <dbReference type="ARBA" id="ARBA00023315"/>
    </source>
</evidence>
<dbReference type="Pfam" id="PF13302">
    <property type="entry name" value="Acetyltransf_3"/>
    <property type="match status" value="1"/>
</dbReference>
<dbReference type="EMBL" id="SLXK01000008">
    <property type="protein sequence ID" value="TCP29728.1"/>
    <property type="molecule type" value="Genomic_DNA"/>
</dbReference>
<evidence type="ECO:0000256" key="3">
    <source>
        <dbReference type="ARBA" id="ARBA00038502"/>
    </source>
</evidence>
<dbReference type="PANTHER" id="PTHR43792">
    <property type="entry name" value="GNAT FAMILY, PUTATIVE (AFU_ORTHOLOGUE AFUA_3G00765)-RELATED-RELATED"/>
    <property type="match status" value="1"/>
</dbReference>
<dbReference type="OrthoDB" id="9795206at2"/>
<evidence type="ECO:0000256" key="1">
    <source>
        <dbReference type="ARBA" id="ARBA00022679"/>
    </source>
</evidence>
<comment type="caution">
    <text evidence="5">The sequence shown here is derived from an EMBL/GenBank/DDBJ whole genome shotgun (WGS) entry which is preliminary data.</text>
</comment>
<evidence type="ECO:0000313" key="6">
    <source>
        <dbReference type="Proteomes" id="UP000295416"/>
    </source>
</evidence>
<dbReference type="InterPro" id="IPR051531">
    <property type="entry name" value="N-acetyltransferase"/>
</dbReference>